<dbReference type="OrthoDB" id="9815389at2"/>
<dbReference type="InterPro" id="IPR036515">
    <property type="entry name" value="Transposase_17_sf"/>
</dbReference>
<feature type="region of interest" description="Disordered" evidence="1">
    <location>
        <begin position="1"/>
        <end position="34"/>
    </location>
</feature>
<dbReference type="GO" id="GO:0043565">
    <property type="term" value="F:sequence-specific DNA binding"/>
    <property type="evidence" value="ECO:0007669"/>
    <property type="project" value="TreeGrafter"/>
</dbReference>
<feature type="compositionally biased region" description="Polar residues" evidence="1">
    <location>
        <begin position="15"/>
        <end position="27"/>
    </location>
</feature>
<dbReference type="KEGG" id="elut:CKA38_00930"/>
<dbReference type="SMART" id="SM01321">
    <property type="entry name" value="Y1_Tnp"/>
    <property type="match status" value="1"/>
</dbReference>
<gene>
    <name evidence="3" type="ORF">CKA38_00930</name>
</gene>
<feature type="domain" description="Transposase IS200-like" evidence="2">
    <location>
        <begin position="46"/>
        <end position="155"/>
    </location>
</feature>
<dbReference type="SUPFAM" id="SSF143422">
    <property type="entry name" value="Transposase IS200-like"/>
    <property type="match status" value="1"/>
</dbReference>
<accession>A0A2U8DZJ0</accession>
<evidence type="ECO:0000256" key="1">
    <source>
        <dbReference type="SAM" id="MobiDB-lite"/>
    </source>
</evidence>
<dbReference type="RefSeq" id="WP_108823823.1">
    <property type="nucleotide sequence ID" value="NZ_CP023004.1"/>
</dbReference>
<name>A0A2U8DZJ0_9BACT</name>
<dbReference type="Proteomes" id="UP000244896">
    <property type="component" value="Chromosome"/>
</dbReference>
<dbReference type="PANTHER" id="PTHR36966">
    <property type="entry name" value="REP-ASSOCIATED TYROSINE TRANSPOSASE"/>
    <property type="match status" value="1"/>
</dbReference>
<proteinExistence type="predicted"/>
<organism evidence="3 4">
    <name type="scientific">Ereboglobus luteus</name>
    <dbReference type="NCBI Taxonomy" id="1796921"/>
    <lineage>
        <taxon>Bacteria</taxon>
        <taxon>Pseudomonadati</taxon>
        <taxon>Verrucomicrobiota</taxon>
        <taxon>Opitutia</taxon>
        <taxon>Opitutales</taxon>
        <taxon>Opitutaceae</taxon>
        <taxon>Ereboglobus</taxon>
    </lineage>
</organism>
<sequence>MHTPNPTPPDGAFSTPASSDNPSSVPPNISLPKRKKLPHDIPSWVKDGETYFITINCTPRGLNQLATPDIAQTVEDSFIHRQRICQWWIQLLVLMPDHLHGLVSFSRTVSMRRTVFDWKRYLARHKNIQWQRDFFDHRIRDHASLAEKWHYIQNNPLRKNLCATPGEWPYQWHNGQPRAAVSEAAVSAKPPYPR</sequence>
<dbReference type="GO" id="GO:0004803">
    <property type="term" value="F:transposase activity"/>
    <property type="evidence" value="ECO:0007669"/>
    <property type="project" value="InterPro"/>
</dbReference>
<dbReference type="InterPro" id="IPR052715">
    <property type="entry name" value="RAYT_transposase"/>
</dbReference>
<protein>
    <recommendedName>
        <fullName evidence="2">Transposase IS200-like domain-containing protein</fullName>
    </recommendedName>
</protein>
<dbReference type="Gene3D" id="3.30.70.1290">
    <property type="entry name" value="Transposase IS200-like"/>
    <property type="match status" value="1"/>
</dbReference>
<evidence type="ECO:0000259" key="2">
    <source>
        <dbReference type="SMART" id="SM01321"/>
    </source>
</evidence>
<evidence type="ECO:0000313" key="3">
    <source>
        <dbReference type="EMBL" id="AWI08016.1"/>
    </source>
</evidence>
<dbReference type="GO" id="GO:0006313">
    <property type="term" value="P:DNA transposition"/>
    <property type="evidence" value="ECO:0007669"/>
    <property type="project" value="InterPro"/>
</dbReference>
<dbReference type="AlphaFoldDB" id="A0A2U8DZJ0"/>
<dbReference type="EMBL" id="CP023004">
    <property type="protein sequence ID" value="AWI08016.1"/>
    <property type="molecule type" value="Genomic_DNA"/>
</dbReference>
<reference evidence="3 4" key="1">
    <citation type="journal article" date="2018" name="Syst. Appl. Microbiol.">
        <title>Ereboglobus luteus gen. nov. sp. nov. from cockroach guts, and new insights into the oxygen relationship of the genera Opitutus and Didymococcus (Verrucomicrobia: Opitutaceae).</title>
        <authorList>
            <person name="Tegtmeier D."/>
            <person name="Belitz A."/>
            <person name="Radek R."/>
            <person name="Heimerl T."/>
            <person name="Brune A."/>
        </authorList>
    </citation>
    <scope>NUCLEOTIDE SEQUENCE [LARGE SCALE GENOMIC DNA]</scope>
    <source>
        <strain evidence="3 4">Ho45</strain>
    </source>
</reference>
<evidence type="ECO:0000313" key="4">
    <source>
        <dbReference type="Proteomes" id="UP000244896"/>
    </source>
</evidence>
<dbReference type="PANTHER" id="PTHR36966:SF1">
    <property type="entry name" value="REP-ASSOCIATED TYROSINE TRANSPOSASE"/>
    <property type="match status" value="1"/>
</dbReference>
<keyword evidence="4" id="KW-1185">Reference proteome</keyword>
<dbReference type="InterPro" id="IPR002686">
    <property type="entry name" value="Transposase_17"/>
</dbReference>